<proteinExistence type="predicted"/>
<evidence type="ECO:0000313" key="2">
    <source>
        <dbReference type="EMBL" id="KDQ16791.1"/>
    </source>
</evidence>
<keyword evidence="3" id="KW-1185">Reference proteome</keyword>
<feature type="region of interest" description="Disordered" evidence="1">
    <location>
        <begin position="1"/>
        <end position="38"/>
    </location>
</feature>
<feature type="compositionally biased region" description="Low complexity" evidence="1">
    <location>
        <begin position="12"/>
        <end position="24"/>
    </location>
</feature>
<sequence>MGLSPPARRTGSLSSGPSSPSPHSTFKPSVAPTPAPLPSTSMRYVYNAEVRAPQHRRSLRLRGQLRDAVARRLIPGMMIADHNGIRSFGISRRKLS</sequence>
<dbReference type="EMBL" id="KL198026">
    <property type="protein sequence ID" value="KDQ16791.1"/>
    <property type="molecule type" value="Genomic_DNA"/>
</dbReference>
<evidence type="ECO:0000256" key="1">
    <source>
        <dbReference type="SAM" id="MobiDB-lite"/>
    </source>
</evidence>
<dbReference type="HOGENOM" id="CLU_2359426_0_0_1"/>
<dbReference type="Proteomes" id="UP000027195">
    <property type="component" value="Unassembled WGS sequence"/>
</dbReference>
<evidence type="ECO:0000313" key="3">
    <source>
        <dbReference type="Proteomes" id="UP000027195"/>
    </source>
</evidence>
<organism evidence="2 3">
    <name type="scientific">Botryobasidium botryosum (strain FD-172 SS1)</name>
    <dbReference type="NCBI Taxonomy" id="930990"/>
    <lineage>
        <taxon>Eukaryota</taxon>
        <taxon>Fungi</taxon>
        <taxon>Dikarya</taxon>
        <taxon>Basidiomycota</taxon>
        <taxon>Agaricomycotina</taxon>
        <taxon>Agaricomycetes</taxon>
        <taxon>Cantharellales</taxon>
        <taxon>Botryobasidiaceae</taxon>
        <taxon>Botryobasidium</taxon>
    </lineage>
</organism>
<reference evidence="3" key="1">
    <citation type="journal article" date="2014" name="Proc. Natl. Acad. Sci. U.S.A.">
        <title>Extensive sampling of basidiomycete genomes demonstrates inadequacy of the white-rot/brown-rot paradigm for wood decay fungi.</title>
        <authorList>
            <person name="Riley R."/>
            <person name="Salamov A.A."/>
            <person name="Brown D.W."/>
            <person name="Nagy L.G."/>
            <person name="Floudas D."/>
            <person name="Held B.W."/>
            <person name="Levasseur A."/>
            <person name="Lombard V."/>
            <person name="Morin E."/>
            <person name="Otillar R."/>
            <person name="Lindquist E.A."/>
            <person name="Sun H."/>
            <person name="LaButti K.M."/>
            <person name="Schmutz J."/>
            <person name="Jabbour D."/>
            <person name="Luo H."/>
            <person name="Baker S.E."/>
            <person name="Pisabarro A.G."/>
            <person name="Walton J.D."/>
            <person name="Blanchette R.A."/>
            <person name="Henrissat B."/>
            <person name="Martin F."/>
            <person name="Cullen D."/>
            <person name="Hibbett D.S."/>
            <person name="Grigoriev I.V."/>
        </authorList>
    </citation>
    <scope>NUCLEOTIDE SEQUENCE [LARGE SCALE GENOMIC DNA]</scope>
    <source>
        <strain evidence="3">FD-172 SS1</strain>
    </source>
</reference>
<dbReference type="InParanoid" id="A0A067MZ44"/>
<accession>A0A067MZ44</accession>
<name>A0A067MZ44_BOTB1</name>
<protein>
    <submittedName>
        <fullName evidence="2">Uncharacterized protein</fullName>
    </submittedName>
</protein>
<dbReference type="AlphaFoldDB" id="A0A067MZ44"/>
<gene>
    <name evidence="2" type="ORF">BOTBODRAFT_30688</name>
</gene>